<proteinExistence type="inferred from homology"/>
<evidence type="ECO:0000256" key="2">
    <source>
        <dbReference type="ARBA" id="ARBA00022448"/>
    </source>
</evidence>
<feature type="transmembrane region" description="Helical" evidence="7">
    <location>
        <begin position="20"/>
        <end position="38"/>
    </location>
</feature>
<feature type="transmembrane region" description="Helical" evidence="7">
    <location>
        <begin position="233"/>
        <end position="254"/>
    </location>
</feature>
<evidence type="ECO:0000256" key="3">
    <source>
        <dbReference type="ARBA" id="ARBA00022475"/>
    </source>
</evidence>
<keyword evidence="4 7" id="KW-0812">Transmembrane</keyword>
<dbReference type="EMBL" id="FNGP01000004">
    <property type="protein sequence ID" value="SDL63904.1"/>
    <property type="molecule type" value="Genomic_DNA"/>
</dbReference>
<name>A0A1G9LPY6_9ACTN</name>
<dbReference type="STRING" id="686624.SAMN04488242_2235"/>
<dbReference type="CDD" id="cd06261">
    <property type="entry name" value="TM_PBP2"/>
    <property type="match status" value="1"/>
</dbReference>
<feature type="transmembrane region" description="Helical" evidence="7">
    <location>
        <begin position="77"/>
        <end position="100"/>
    </location>
</feature>
<dbReference type="GO" id="GO:0055085">
    <property type="term" value="P:transmembrane transport"/>
    <property type="evidence" value="ECO:0007669"/>
    <property type="project" value="InterPro"/>
</dbReference>
<keyword evidence="2 7" id="KW-0813">Transport</keyword>
<evidence type="ECO:0000256" key="7">
    <source>
        <dbReference type="RuleBase" id="RU363032"/>
    </source>
</evidence>
<dbReference type="PANTHER" id="PTHR30151:SF25">
    <property type="entry name" value="TAURINE TRANSPORT SYSTEM PERMEASE PROTEIN TAUC"/>
    <property type="match status" value="1"/>
</dbReference>
<keyword evidence="10" id="KW-1185">Reference proteome</keyword>
<feature type="transmembrane region" description="Helical" evidence="7">
    <location>
        <begin position="112"/>
        <end position="131"/>
    </location>
</feature>
<dbReference type="SUPFAM" id="SSF161098">
    <property type="entry name" value="MetI-like"/>
    <property type="match status" value="1"/>
</dbReference>
<dbReference type="PANTHER" id="PTHR30151">
    <property type="entry name" value="ALKANE SULFONATE ABC TRANSPORTER-RELATED, MEMBRANE SUBUNIT"/>
    <property type="match status" value="1"/>
</dbReference>
<dbReference type="InterPro" id="IPR035906">
    <property type="entry name" value="MetI-like_sf"/>
</dbReference>
<dbReference type="RefSeq" id="WP_093252172.1">
    <property type="nucleotide sequence ID" value="NZ_FNGP01000004.1"/>
</dbReference>
<feature type="transmembrane region" description="Helical" evidence="7">
    <location>
        <begin position="137"/>
        <end position="159"/>
    </location>
</feature>
<organism evidence="9 10">
    <name type="scientific">Tessaracoccus oleiagri</name>
    <dbReference type="NCBI Taxonomy" id="686624"/>
    <lineage>
        <taxon>Bacteria</taxon>
        <taxon>Bacillati</taxon>
        <taxon>Actinomycetota</taxon>
        <taxon>Actinomycetes</taxon>
        <taxon>Propionibacteriales</taxon>
        <taxon>Propionibacteriaceae</taxon>
        <taxon>Tessaracoccus</taxon>
    </lineage>
</organism>
<comment type="subcellular location">
    <subcellularLocation>
        <location evidence="1 7">Cell membrane</location>
        <topology evidence="1 7">Multi-pass membrane protein</topology>
    </subcellularLocation>
</comment>
<keyword evidence="3" id="KW-1003">Cell membrane</keyword>
<accession>A0A1G9LPY6</accession>
<keyword evidence="6 7" id="KW-0472">Membrane</keyword>
<dbReference type="InterPro" id="IPR000515">
    <property type="entry name" value="MetI-like"/>
</dbReference>
<dbReference type="Pfam" id="PF00528">
    <property type="entry name" value="BPD_transp_1"/>
    <property type="match status" value="1"/>
</dbReference>
<feature type="transmembrane region" description="Helical" evidence="7">
    <location>
        <begin position="196"/>
        <end position="221"/>
    </location>
</feature>
<gene>
    <name evidence="9" type="ORF">SAMN04488242_2235</name>
</gene>
<protein>
    <submittedName>
        <fullName evidence="9">ABC-type nitrate/sulfonate/bicarbonate transport system, permease component</fullName>
    </submittedName>
</protein>
<evidence type="ECO:0000256" key="1">
    <source>
        <dbReference type="ARBA" id="ARBA00004651"/>
    </source>
</evidence>
<keyword evidence="5 7" id="KW-1133">Transmembrane helix</keyword>
<reference evidence="9 10" key="1">
    <citation type="submission" date="2016-10" db="EMBL/GenBank/DDBJ databases">
        <authorList>
            <person name="de Groot N.N."/>
        </authorList>
    </citation>
    <scope>NUCLEOTIDE SEQUENCE [LARGE SCALE GENOMIC DNA]</scope>
    <source>
        <strain evidence="9 10">CGMCC 1.9159</strain>
    </source>
</reference>
<evidence type="ECO:0000256" key="5">
    <source>
        <dbReference type="ARBA" id="ARBA00022989"/>
    </source>
</evidence>
<dbReference type="Proteomes" id="UP000199475">
    <property type="component" value="Unassembled WGS sequence"/>
</dbReference>
<sequence length="270" mass="28792">MTITVQRAEKLMRSRRAAQLWLPLATIVALLALWELAVRGGLFPERYAPPPTVILGQLLGMLLEAGVWQAVADTLTGWGISLLISVVAGTVLGTILGRFASASAFFRPIVEFLRPIPSIAMIPLAVLMIGSGKPTEVFLATYAGLWQMLVAAVAAVGAVDPVGLQTARSFGLSRADQVKYVMLPSMLPRLVTGVRIASSTVLIFCITAELLIGVPGLGAGLGAARGVGDMPRMYAYVVIIGVLGYALSALFKLLETRLLFWHESVRGAHR</sequence>
<dbReference type="GO" id="GO:0010438">
    <property type="term" value="P:cellular response to sulfur starvation"/>
    <property type="evidence" value="ECO:0007669"/>
    <property type="project" value="TreeGrafter"/>
</dbReference>
<dbReference type="OrthoDB" id="5458199at2"/>
<evidence type="ECO:0000313" key="9">
    <source>
        <dbReference type="EMBL" id="SDL63904.1"/>
    </source>
</evidence>
<comment type="similarity">
    <text evidence="7">Belongs to the binding-protein-dependent transport system permease family.</text>
</comment>
<dbReference type="PROSITE" id="PS50928">
    <property type="entry name" value="ABC_TM1"/>
    <property type="match status" value="1"/>
</dbReference>
<dbReference type="GO" id="GO:0005886">
    <property type="term" value="C:plasma membrane"/>
    <property type="evidence" value="ECO:0007669"/>
    <property type="project" value="UniProtKB-SubCell"/>
</dbReference>
<evidence type="ECO:0000313" key="10">
    <source>
        <dbReference type="Proteomes" id="UP000199475"/>
    </source>
</evidence>
<dbReference type="Gene3D" id="1.10.3720.10">
    <property type="entry name" value="MetI-like"/>
    <property type="match status" value="1"/>
</dbReference>
<evidence type="ECO:0000259" key="8">
    <source>
        <dbReference type="PROSITE" id="PS50928"/>
    </source>
</evidence>
<dbReference type="AlphaFoldDB" id="A0A1G9LPY6"/>
<evidence type="ECO:0000256" key="6">
    <source>
        <dbReference type="ARBA" id="ARBA00023136"/>
    </source>
</evidence>
<evidence type="ECO:0000256" key="4">
    <source>
        <dbReference type="ARBA" id="ARBA00022692"/>
    </source>
</evidence>
<feature type="domain" description="ABC transmembrane type-1" evidence="8">
    <location>
        <begin position="71"/>
        <end position="255"/>
    </location>
</feature>